<dbReference type="PANTHER" id="PTHR23282:SF101">
    <property type="entry name" value="MAM DOMAIN-CONTAINING PROTEIN"/>
    <property type="match status" value="1"/>
</dbReference>
<dbReference type="Pfam" id="PF13676">
    <property type="entry name" value="TIR_2"/>
    <property type="match status" value="1"/>
</dbReference>
<organism evidence="4">
    <name type="scientific">Magallana gigas</name>
    <name type="common">Pacific oyster</name>
    <name type="synonym">Crassostrea gigas</name>
    <dbReference type="NCBI Taxonomy" id="29159"/>
    <lineage>
        <taxon>Eukaryota</taxon>
        <taxon>Metazoa</taxon>
        <taxon>Spiralia</taxon>
        <taxon>Lophotrochozoa</taxon>
        <taxon>Mollusca</taxon>
        <taxon>Bivalvia</taxon>
        <taxon>Autobranchia</taxon>
        <taxon>Pteriomorphia</taxon>
        <taxon>Ostreida</taxon>
        <taxon>Ostreoidea</taxon>
        <taxon>Ostreidae</taxon>
        <taxon>Magallana</taxon>
    </lineage>
</organism>
<evidence type="ECO:0000256" key="3">
    <source>
        <dbReference type="SAM" id="MobiDB-lite"/>
    </source>
</evidence>
<evidence type="ECO:0000256" key="2">
    <source>
        <dbReference type="PROSITE-ProRule" id="PRU00076"/>
    </source>
</evidence>
<sequence>MRSKDPRLAFLADKATGLMYYDAKEITKVYSCTQNCVNPPNCDNGGYLNQNCQCQCPAGLTANDCRSVVSSPGCGGVISLSANEEAKISSSNYPNKYSLGEECVWLVKGPPEHHIQMTIEFMDISDNGYDACYHWLEVRYNLMGQDGPELCGLRRDETFYSSHDEMENVMMLKFNSAISSDKAPSTGSRKCHVSRKKLWKLESMKYIKSILTSCVDHPCKFGECYVTDTSYRCQCQSGFAGTNCDEFVGRDMYLFSNFDNEELNFLQNVDSDDFDWTLHSGSTPSSATGPQSAKSGQYYMYIEASAPRSEGDKAILSSEIVKFSSVHERCLRFSYHMYGSAIGSLAVYFQGNSTNKTLAFQKIGDQGNQWNSTEIDIPPMQNLQIIIEGVRGSSYDGDIAIDAIELRSHNCSTTLPPTTTGTTRISTESDPPTTPITTPFIGDKASINVTDSITPTSATQAPLSVSVTCDFETGNTCFLENLDQTLISEKDTVSTELQKDDFDWTLHSGPTPSSDTGPAMAYRGSRYAFIEGSSPRKDGDKAIMRSTNTFRETVQCLSFSYHMYGKTSGMGKLNVYYTAQNGSIFRIFSRIGNLGDAWRRESMQIPPTRGLQIYFEGIRGIGYRSDVAIDDIIVSEGECGCAARPCQHGGVCHSLGGSSYNCSCVGAYGGTHCEELACMNSAMHLTCSLYTRSRYTGPQTPLDGRFAYTEASFKARGSTSILTTAGTQLAFQDWCFSFSYYMYGYNMGALAVRAGYSGLGLPYRWFWYGNKGARWEHQSITIHAIPRLVIEIMAVRGWGYRSDMAVDNVSLTPGTIIMAEPEKPRKHDVMISYNWDNKETVLKIREKLRKNGISCWIDVENMSGSTLEAMSAAVENCTIFLMCYSGKYSESNNCQAEAEYAKQKDKIIIPCKMERGYEACGWLGFLLGSKLFFEFSGKYPFENKMNDLLREIKVRLNMETDDKLATEVQKSLRTEDRPIAKNEGADISRIVKEFQVHDVEGARHIAHSPPDKFWIGYEKSIALIDSEGNKLSEIQRYRFTFGAHSVTKEGHLVYLSGVSVKRYLSESSSENFITGTNVDGWKARSIYASHRTGDVIVGLQNEGKGIGKLAVYDNEGTYKQTIENDANEKPLYTWPRYVTDNINGDIVTSDWYGGIVATDQAGTHRFTYNLSIPRAVVTDSNGRIFGCNNTPKIHVLDQNGKFLMNILTGSKDVFSLYIHQDTELYAGYDSAKKIVVYKL</sequence>
<dbReference type="InterPro" id="IPR000859">
    <property type="entry name" value="CUB_dom"/>
</dbReference>
<feature type="compositionally biased region" description="Low complexity" evidence="3">
    <location>
        <begin position="413"/>
        <end position="423"/>
    </location>
</feature>
<dbReference type="GO" id="GO:0007165">
    <property type="term" value="P:signal transduction"/>
    <property type="evidence" value="ECO:0007669"/>
    <property type="project" value="InterPro"/>
</dbReference>
<dbReference type="PANTHER" id="PTHR23282">
    <property type="entry name" value="APICAL ENDOSOMAL GLYCOPROTEIN PRECURSOR"/>
    <property type="match status" value="1"/>
</dbReference>
<dbReference type="SMART" id="SM00137">
    <property type="entry name" value="MAM"/>
    <property type="match status" value="2"/>
</dbReference>
<feature type="disulfide bond" evidence="2">
    <location>
        <begin position="664"/>
        <end position="673"/>
    </location>
</feature>
<dbReference type="SMART" id="SM00181">
    <property type="entry name" value="EGF"/>
    <property type="match status" value="3"/>
</dbReference>
<dbReference type="EMBL" id="JH816653">
    <property type="protein sequence ID" value="EKC19741.1"/>
    <property type="molecule type" value="Genomic_DNA"/>
</dbReference>
<dbReference type="Gene3D" id="2.10.25.10">
    <property type="entry name" value="Laminin"/>
    <property type="match status" value="2"/>
</dbReference>
<feature type="region of interest" description="Disordered" evidence="3">
    <location>
        <begin position="412"/>
        <end position="442"/>
    </location>
</feature>
<dbReference type="SMART" id="SM00042">
    <property type="entry name" value="CUB"/>
    <property type="match status" value="1"/>
</dbReference>
<gene>
    <name evidence="4" type="ORF">CGI_10007705</name>
</gene>
<keyword evidence="1 2" id="KW-1015">Disulfide bond</keyword>
<dbReference type="Gene3D" id="3.40.50.10140">
    <property type="entry name" value="Toll/interleukin-1 receptor homology (TIR) domain"/>
    <property type="match status" value="1"/>
</dbReference>
<dbReference type="Pfam" id="PF00629">
    <property type="entry name" value="MAM"/>
    <property type="match status" value="3"/>
</dbReference>
<dbReference type="Gene3D" id="2.60.120.290">
    <property type="entry name" value="Spermadhesin, CUB domain"/>
    <property type="match status" value="1"/>
</dbReference>
<dbReference type="InterPro" id="IPR035914">
    <property type="entry name" value="Sperma_CUB_dom_sf"/>
</dbReference>
<dbReference type="PROSITE" id="PS50060">
    <property type="entry name" value="MAM_2"/>
    <property type="match status" value="3"/>
</dbReference>
<name>K1QE03_MAGGI</name>
<keyword evidence="2" id="KW-0245">EGF-like domain</keyword>
<dbReference type="PROSITE" id="PS00022">
    <property type="entry name" value="EGF_1"/>
    <property type="match status" value="2"/>
</dbReference>
<dbReference type="CDD" id="cd00041">
    <property type="entry name" value="CUB"/>
    <property type="match status" value="1"/>
</dbReference>
<dbReference type="InterPro" id="IPR000998">
    <property type="entry name" value="MAM_dom"/>
</dbReference>
<dbReference type="GO" id="GO:0016020">
    <property type="term" value="C:membrane"/>
    <property type="evidence" value="ECO:0007669"/>
    <property type="project" value="InterPro"/>
</dbReference>
<dbReference type="InterPro" id="IPR013320">
    <property type="entry name" value="ConA-like_dom_sf"/>
</dbReference>
<dbReference type="SUPFAM" id="SSF49854">
    <property type="entry name" value="Spermadhesin, CUB domain"/>
    <property type="match status" value="1"/>
</dbReference>
<dbReference type="InterPro" id="IPR035897">
    <property type="entry name" value="Toll_tir_struct_dom_sf"/>
</dbReference>
<evidence type="ECO:0000313" key="4">
    <source>
        <dbReference type="EMBL" id="EKC19741.1"/>
    </source>
</evidence>
<dbReference type="CDD" id="cd06263">
    <property type="entry name" value="MAM"/>
    <property type="match status" value="2"/>
</dbReference>
<dbReference type="InterPro" id="IPR051560">
    <property type="entry name" value="MAM_domain-containing"/>
</dbReference>
<dbReference type="Gene3D" id="2.60.120.200">
    <property type="match status" value="3"/>
</dbReference>
<feature type="disulfide bond" evidence="2">
    <location>
        <begin position="235"/>
        <end position="244"/>
    </location>
</feature>
<dbReference type="PROSITE" id="PS01186">
    <property type="entry name" value="EGF_2"/>
    <property type="match status" value="1"/>
</dbReference>
<feature type="disulfide bond" evidence="2">
    <location>
        <begin position="214"/>
        <end position="224"/>
    </location>
</feature>
<dbReference type="InParanoid" id="K1QE03"/>
<evidence type="ECO:0000256" key="1">
    <source>
        <dbReference type="ARBA" id="ARBA00023157"/>
    </source>
</evidence>
<dbReference type="SUPFAM" id="SSF101898">
    <property type="entry name" value="NHL repeat"/>
    <property type="match status" value="1"/>
</dbReference>
<dbReference type="PROSITE" id="PS50104">
    <property type="entry name" value="TIR"/>
    <property type="match status" value="1"/>
</dbReference>
<dbReference type="CDD" id="cd00054">
    <property type="entry name" value="EGF_CA"/>
    <property type="match status" value="2"/>
</dbReference>
<dbReference type="SUPFAM" id="SSF49899">
    <property type="entry name" value="Concanavalin A-like lectins/glucanases"/>
    <property type="match status" value="3"/>
</dbReference>
<dbReference type="HOGENOM" id="CLU_266897_0_0_1"/>
<comment type="caution">
    <text evidence="2">Lacks conserved residue(s) required for the propagation of feature annotation.</text>
</comment>
<reference evidence="4" key="1">
    <citation type="journal article" date="2012" name="Nature">
        <title>The oyster genome reveals stress adaptation and complexity of shell formation.</title>
        <authorList>
            <person name="Zhang G."/>
            <person name="Fang X."/>
            <person name="Guo X."/>
            <person name="Li L."/>
            <person name="Luo R."/>
            <person name="Xu F."/>
            <person name="Yang P."/>
            <person name="Zhang L."/>
            <person name="Wang X."/>
            <person name="Qi H."/>
            <person name="Xiong Z."/>
            <person name="Que H."/>
            <person name="Xie Y."/>
            <person name="Holland P.W."/>
            <person name="Paps J."/>
            <person name="Zhu Y."/>
            <person name="Wu F."/>
            <person name="Chen Y."/>
            <person name="Wang J."/>
            <person name="Peng C."/>
            <person name="Meng J."/>
            <person name="Yang L."/>
            <person name="Liu J."/>
            <person name="Wen B."/>
            <person name="Zhang N."/>
            <person name="Huang Z."/>
            <person name="Zhu Q."/>
            <person name="Feng Y."/>
            <person name="Mount A."/>
            <person name="Hedgecock D."/>
            <person name="Xu Z."/>
            <person name="Liu Y."/>
            <person name="Domazet-Loso T."/>
            <person name="Du Y."/>
            <person name="Sun X."/>
            <person name="Zhang S."/>
            <person name="Liu B."/>
            <person name="Cheng P."/>
            <person name="Jiang X."/>
            <person name="Li J."/>
            <person name="Fan D."/>
            <person name="Wang W."/>
            <person name="Fu W."/>
            <person name="Wang T."/>
            <person name="Wang B."/>
            <person name="Zhang J."/>
            <person name="Peng Z."/>
            <person name="Li Y."/>
            <person name="Li N."/>
            <person name="Wang J."/>
            <person name="Chen M."/>
            <person name="He Y."/>
            <person name="Tan F."/>
            <person name="Song X."/>
            <person name="Zheng Q."/>
            <person name="Huang R."/>
            <person name="Yang H."/>
            <person name="Du X."/>
            <person name="Chen L."/>
            <person name="Yang M."/>
            <person name="Gaffney P.M."/>
            <person name="Wang S."/>
            <person name="Luo L."/>
            <person name="She Z."/>
            <person name="Ming Y."/>
            <person name="Huang W."/>
            <person name="Zhang S."/>
            <person name="Huang B."/>
            <person name="Zhang Y."/>
            <person name="Qu T."/>
            <person name="Ni P."/>
            <person name="Miao G."/>
            <person name="Wang J."/>
            <person name="Wang Q."/>
            <person name="Steinberg C.E."/>
            <person name="Wang H."/>
            <person name="Li N."/>
            <person name="Qian L."/>
            <person name="Zhang G."/>
            <person name="Li Y."/>
            <person name="Yang H."/>
            <person name="Liu X."/>
            <person name="Wang J."/>
            <person name="Yin Y."/>
            <person name="Wang J."/>
        </authorList>
    </citation>
    <scope>NUCLEOTIDE SEQUENCE [LARGE SCALE GENOMIC DNA]</scope>
    <source>
        <strain evidence="4">05x7-T-G4-1.051#20</strain>
    </source>
</reference>
<dbReference type="InterPro" id="IPR000742">
    <property type="entry name" value="EGF"/>
</dbReference>
<dbReference type="Pfam" id="PF00431">
    <property type="entry name" value="CUB"/>
    <property type="match status" value="1"/>
</dbReference>
<dbReference type="AlphaFoldDB" id="K1QE03"/>
<proteinExistence type="predicted"/>
<dbReference type="PROSITE" id="PS01180">
    <property type="entry name" value="CUB"/>
    <property type="match status" value="1"/>
</dbReference>
<dbReference type="SUPFAM" id="SSF52200">
    <property type="entry name" value="Toll/Interleukin receptor TIR domain"/>
    <property type="match status" value="1"/>
</dbReference>
<protein>
    <submittedName>
        <fullName evidence="4">Uncharacterized protein</fullName>
    </submittedName>
</protein>
<accession>K1QE03</accession>
<dbReference type="PROSITE" id="PS50026">
    <property type="entry name" value="EGF_3"/>
    <property type="match status" value="2"/>
</dbReference>
<dbReference type="SUPFAM" id="SSF57196">
    <property type="entry name" value="EGF/Laminin"/>
    <property type="match status" value="1"/>
</dbReference>
<dbReference type="InterPro" id="IPR000157">
    <property type="entry name" value="TIR_dom"/>
</dbReference>